<keyword evidence="2 5" id="KW-0255">Endonuclease</keyword>
<feature type="domain" description="TNase-like" evidence="4">
    <location>
        <begin position="38"/>
        <end position="160"/>
    </location>
</feature>
<dbReference type="GO" id="GO:0004519">
    <property type="term" value="F:endonuclease activity"/>
    <property type="evidence" value="ECO:0007669"/>
    <property type="project" value="UniProtKB-KW"/>
</dbReference>
<organism evidence="5 6">
    <name type="scientific">Tenacibaculum adriaticum</name>
    <dbReference type="NCBI Taxonomy" id="413713"/>
    <lineage>
        <taxon>Bacteria</taxon>
        <taxon>Pseudomonadati</taxon>
        <taxon>Bacteroidota</taxon>
        <taxon>Flavobacteriia</taxon>
        <taxon>Flavobacteriales</taxon>
        <taxon>Flavobacteriaceae</taxon>
        <taxon>Tenacibaculum</taxon>
    </lineage>
</organism>
<dbReference type="EMBL" id="VNIA01000002">
    <property type="protein sequence ID" value="TYP99010.1"/>
    <property type="molecule type" value="Genomic_DNA"/>
</dbReference>
<dbReference type="InterPro" id="IPR016071">
    <property type="entry name" value="Staphylococal_nuclease_OB-fold"/>
</dbReference>
<evidence type="ECO:0000256" key="1">
    <source>
        <dbReference type="ARBA" id="ARBA00022722"/>
    </source>
</evidence>
<proteinExistence type="predicted"/>
<dbReference type="AlphaFoldDB" id="A0A5S5DSV0"/>
<dbReference type="PANTHER" id="PTHR12302:SF3">
    <property type="entry name" value="SERINE_THREONINE-PROTEIN KINASE 31"/>
    <property type="match status" value="1"/>
</dbReference>
<evidence type="ECO:0000313" key="6">
    <source>
        <dbReference type="Proteomes" id="UP000323136"/>
    </source>
</evidence>
<dbReference type="InterPro" id="IPR035437">
    <property type="entry name" value="SNase_OB-fold_sf"/>
</dbReference>
<keyword evidence="1" id="KW-0540">Nuclease</keyword>
<gene>
    <name evidence="5" type="ORF">C7447_102328</name>
</gene>
<dbReference type="SMART" id="SM00318">
    <property type="entry name" value="SNc"/>
    <property type="match status" value="1"/>
</dbReference>
<dbReference type="OrthoDB" id="9805504at2"/>
<dbReference type="Gene3D" id="2.40.50.90">
    <property type="match status" value="1"/>
</dbReference>
<accession>A0A5S5DSV0</accession>
<evidence type="ECO:0000259" key="4">
    <source>
        <dbReference type="PROSITE" id="PS50830"/>
    </source>
</evidence>
<evidence type="ECO:0000256" key="3">
    <source>
        <dbReference type="ARBA" id="ARBA00022801"/>
    </source>
</evidence>
<dbReference type="PANTHER" id="PTHR12302">
    <property type="entry name" value="EBNA2 BINDING PROTEIN P100"/>
    <property type="match status" value="1"/>
</dbReference>
<dbReference type="Pfam" id="PF00565">
    <property type="entry name" value="SNase"/>
    <property type="match status" value="1"/>
</dbReference>
<comment type="caution">
    <text evidence="5">The sequence shown here is derived from an EMBL/GenBank/DDBJ whole genome shotgun (WGS) entry which is preliminary data.</text>
</comment>
<evidence type="ECO:0000313" key="5">
    <source>
        <dbReference type="EMBL" id="TYP99010.1"/>
    </source>
</evidence>
<dbReference type="RefSeq" id="WP_148869801.1">
    <property type="nucleotide sequence ID" value="NZ_VNIA01000002.1"/>
</dbReference>
<keyword evidence="6" id="KW-1185">Reference proteome</keyword>
<reference evidence="5 6" key="1">
    <citation type="submission" date="2019-07" db="EMBL/GenBank/DDBJ databases">
        <title>Genomic Encyclopedia of Type Strains, Phase IV (KMG-IV): sequencing the most valuable type-strain genomes for metagenomic binning, comparative biology and taxonomic classification.</title>
        <authorList>
            <person name="Goeker M."/>
        </authorList>
    </citation>
    <scope>NUCLEOTIDE SEQUENCE [LARGE SCALE GENOMIC DNA]</scope>
    <source>
        <strain evidence="5 6">DSM 18961</strain>
    </source>
</reference>
<evidence type="ECO:0000256" key="2">
    <source>
        <dbReference type="ARBA" id="ARBA00022759"/>
    </source>
</evidence>
<dbReference type="Proteomes" id="UP000323136">
    <property type="component" value="Unassembled WGS sequence"/>
</dbReference>
<dbReference type="GO" id="GO:0016787">
    <property type="term" value="F:hydrolase activity"/>
    <property type="evidence" value="ECO:0007669"/>
    <property type="project" value="UniProtKB-KW"/>
</dbReference>
<dbReference type="PROSITE" id="PS50830">
    <property type="entry name" value="TNASE_3"/>
    <property type="match status" value="1"/>
</dbReference>
<name>A0A5S5DSV0_9FLAO</name>
<sequence>MSKIWFYSIWIVLILFSFSHNRSLENTPEELLFKIKDTIITGKVVGIMDGDTFKLLTQDSTLIKVRLANIDCPEKKQPFSTKAKQFISEAIFSKIVEIQVLKKDRYRRFIANVKYNDSLNLNYELVKNGFAWHYVKYSKDKQLQSLEDTARIKKVGLWQDKKPIAPWIWRDYKKRKK</sequence>
<protein>
    <submittedName>
        <fullName evidence="5">Endonuclease YncB(Thermonuclease family)</fullName>
    </submittedName>
</protein>
<dbReference type="SUPFAM" id="SSF50199">
    <property type="entry name" value="Staphylococcal nuclease"/>
    <property type="match status" value="1"/>
</dbReference>
<keyword evidence="3" id="KW-0378">Hydrolase</keyword>